<dbReference type="PANTHER" id="PTHR10963">
    <property type="entry name" value="GLYCOSYL HYDROLASE-RELATED"/>
    <property type="match status" value="1"/>
</dbReference>
<dbReference type="SUPFAM" id="SSF49899">
    <property type="entry name" value="Concanavalin A-like lectins/glucanases"/>
    <property type="match status" value="1"/>
</dbReference>
<dbReference type="Proteomes" id="UP000676194">
    <property type="component" value="Chromosome"/>
</dbReference>
<dbReference type="InterPro" id="IPR013320">
    <property type="entry name" value="ConA-like_dom_sf"/>
</dbReference>
<dbReference type="PROSITE" id="PS51762">
    <property type="entry name" value="GH16_2"/>
    <property type="match status" value="1"/>
</dbReference>
<dbReference type="RefSeq" id="WP_213498498.1">
    <property type="nucleotide sequence ID" value="NZ_CP074694.1"/>
</dbReference>
<gene>
    <name evidence="3" type="ORF">KIH39_06650</name>
</gene>
<keyword evidence="4" id="KW-1185">Reference proteome</keyword>
<name>A0A8E6B8A2_9BACT</name>
<accession>A0A8E6B8A2</accession>
<dbReference type="GO" id="GO:0005975">
    <property type="term" value="P:carbohydrate metabolic process"/>
    <property type="evidence" value="ECO:0007669"/>
    <property type="project" value="InterPro"/>
</dbReference>
<protein>
    <submittedName>
        <fullName evidence="3">Family 16 glycosylhydrolase</fullName>
    </submittedName>
</protein>
<dbReference type="KEGG" id="tsph:KIH39_06650"/>
<dbReference type="InterPro" id="IPR000757">
    <property type="entry name" value="Beta-glucanase-like"/>
</dbReference>
<proteinExistence type="inferred from homology"/>
<organism evidence="3 4">
    <name type="scientific">Telmatocola sphagniphila</name>
    <dbReference type="NCBI Taxonomy" id="1123043"/>
    <lineage>
        <taxon>Bacteria</taxon>
        <taxon>Pseudomonadati</taxon>
        <taxon>Planctomycetota</taxon>
        <taxon>Planctomycetia</taxon>
        <taxon>Gemmatales</taxon>
        <taxon>Gemmataceae</taxon>
    </lineage>
</organism>
<dbReference type="Gene3D" id="2.60.120.200">
    <property type="match status" value="1"/>
</dbReference>
<dbReference type="AlphaFoldDB" id="A0A8E6B8A2"/>
<sequence>MKWYFLSATGGFLALGLFLFGAPKSFAQPPGLYHPIVLQDFEKAPAPKAWVVNIPEENAKVSLSADHPKEGKQCLKLSYRFLDKGGIEYLGIPNPIRVNAPIHKVKYWIFGDNSKCGYALQVADAHGETHQFGKAAGQGGVIDFQGWKLVEFDLDKKHETWGGDNNGKMDYPLTSFVIIIGQPEENGKGKAASGDLYFDSLTVDSEGTRDETLGGKISVLSPEYCSEIRGTVRVKVTGPSFSQLTAKCWKQGSRFGTDATVATIELDNQKQGSFEFTADQFPHGPLTLRISGQNKYAQDNCYLQLYNRGGISWNEGIPKEAPPAAKDMKLIFADDFTGPLSISSKDPQATYYSHKPPHGWQDFSQHVFSDFESNKNPFHQVDTYLRIRASDKTKSSGLISSLKNDGSGIKVKAPCYFECRFLGPNSIGTWPGFWLMTDYMTGYDKLKDKTPCDELDIIEAYGGEGPGSPNAKDAFMITPHCWNQGEAGKSLETKAEKTLKNPARMHKFGIPSTWYESFHVYGCKVTETETIYYCDNIELGRHATLPLSKKEPLFFMVNLATGGGWPVDLSRYNGLADMYIDYIRVYAGP</sequence>
<evidence type="ECO:0000256" key="1">
    <source>
        <dbReference type="ARBA" id="ARBA00006865"/>
    </source>
</evidence>
<dbReference type="InterPro" id="IPR050546">
    <property type="entry name" value="Glycosyl_Hydrlase_16"/>
</dbReference>
<evidence type="ECO:0000259" key="2">
    <source>
        <dbReference type="PROSITE" id="PS51762"/>
    </source>
</evidence>
<reference evidence="3" key="1">
    <citation type="submission" date="2021-05" db="EMBL/GenBank/DDBJ databases">
        <title>Complete genome sequence of the cellulolytic planctomycete Telmatocola sphagniphila SP2T and characterization of the first cellulase from planctomycetes.</title>
        <authorList>
            <person name="Rakitin A.L."/>
            <person name="Beletsky A.V."/>
            <person name="Naumoff D.G."/>
            <person name="Kulichevskaya I.S."/>
            <person name="Mardanov A.V."/>
            <person name="Ravin N.V."/>
            <person name="Dedysh S.N."/>
        </authorList>
    </citation>
    <scope>NUCLEOTIDE SEQUENCE</scope>
    <source>
        <strain evidence="3">SP2T</strain>
    </source>
</reference>
<dbReference type="GO" id="GO:0004553">
    <property type="term" value="F:hydrolase activity, hydrolyzing O-glycosyl compounds"/>
    <property type="evidence" value="ECO:0007669"/>
    <property type="project" value="InterPro"/>
</dbReference>
<feature type="domain" description="GH16" evidence="2">
    <location>
        <begin position="310"/>
        <end position="589"/>
    </location>
</feature>
<evidence type="ECO:0000313" key="4">
    <source>
        <dbReference type="Proteomes" id="UP000676194"/>
    </source>
</evidence>
<dbReference type="PANTHER" id="PTHR10963:SF55">
    <property type="entry name" value="GLYCOSIDE HYDROLASE FAMILY 16 PROTEIN"/>
    <property type="match status" value="1"/>
</dbReference>
<dbReference type="EMBL" id="CP074694">
    <property type="protein sequence ID" value="QVL33586.1"/>
    <property type="molecule type" value="Genomic_DNA"/>
</dbReference>
<dbReference type="Gene3D" id="2.60.120.430">
    <property type="entry name" value="Galactose-binding lectin"/>
    <property type="match status" value="1"/>
</dbReference>
<evidence type="ECO:0000313" key="3">
    <source>
        <dbReference type="EMBL" id="QVL33586.1"/>
    </source>
</evidence>
<comment type="similarity">
    <text evidence="1">Belongs to the glycosyl hydrolase 16 family.</text>
</comment>